<organism evidence="3 4">
    <name type="scientific">Toxocara canis</name>
    <name type="common">Canine roundworm</name>
    <dbReference type="NCBI Taxonomy" id="6265"/>
    <lineage>
        <taxon>Eukaryota</taxon>
        <taxon>Metazoa</taxon>
        <taxon>Ecdysozoa</taxon>
        <taxon>Nematoda</taxon>
        <taxon>Chromadorea</taxon>
        <taxon>Rhabditida</taxon>
        <taxon>Spirurina</taxon>
        <taxon>Ascaridomorpha</taxon>
        <taxon>Ascaridoidea</taxon>
        <taxon>Toxocaridae</taxon>
        <taxon>Toxocara</taxon>
    </lineage>
</organism>
<evidence type="ECO:0000313" key="2">
    <source>
        <dbReference type="EMBL" id="VDM31378.1"/>
    </source>
</evidence>
<gene>
    <name evidence="2" type="ORF">TCNE_LOCUS4639</name>
</gene>
<evidence type="ECO:0000256" key="1">
    <source>
        <dbReference type="SAM" id="MobiDB-lite"/>
    </source>
</evidence>
<accession>A0A183U819</accession>
<protein>
    <submittedName>
        <fullName evidence="2 4">Uncharacterized protein</fullName>
    </submittedName>
</protein>
<feature type="compositionally biased region" description="Polar residues" evidence="1">
    <location>
        <begin position="28"/>
        <end position="40"/>
    </location>
</feature>
<dbReference type="EMBL" id="UYWY01008357">
    <property type="protein sequence ID" value="VDM31378.1"/>
    <property type="molecule type" value="Genomic_DNA"/>
</dbReference>
<reference evidence="4" key="1">
    <citation type="submission" date="2016-06" db="UniProtKB">
        <authorList>
            <consortium name="WormBaseParasite"/>
        </authorList>
    </citation>
    <scope>IDENTIFICATION</scope>
</reference>
<proteinExistence type="predicted"/>
<sequence>MSDEELLIGDAGIDSSFVDRPHRRDTADSASGSSILMQVRTSDKRVKQGGLESS</sequence>
<keyword evidence="3" id="KW-1185">Reference proteome</keyword>
<name>A0A183U819_TOXCA</name>
<feature type="compositionally biased region" description="Basic and acidic residues" evidence="1">
    <location>
        <begin position="17"/>
        <end position="27"/>
    </location>
</feature>
<evidence type="ECO:0000313" key="4">
    <source>
        <dbReference type="WBParaSite" id="TCNE_0000463901-mRNA-1"/>
    </source>
</evidence>
<reference evidence="2 3" key="2">
    <citation type="submission" date="2018-11" db="EMBL/GenBank/DDBJ databases">
        <authorList>
            <consortium name="Pathogen Informatics"/>
        </authorList>
    </citation>
    <scope>NUCLEOTIDE SEQUENCE [LARGE SCALE GENOMIC DNA]</scope>
</reference>
<evidence type="ECO:0000313" key="3">
    <source>
        <dbReference type="Proteomes" id="UP000050794"/>
    </source>
</evidence>
<feature type="region of interest" description="Disordered" evidence="1">
    <location>
        <begin position="1"/>
        <end position="54"/>
    </location>
</feature>
<dbReference type="Proteomes" id="UP000050794">
    <property type="component" value="Unassembled WGS sequence"/>
</dbReference>
<dbReference type="AlphaFoldDB" id="A0A183U819"/>
<dbReference type="WBParaSite" id="TCNE_0000463901-mRNA-1">
    <property type="protein sequence ID" value="TCNE_0000463901-mRNA-1"/>
    <property type="gene ID" value="TCNE_0000463901"/>
</dbReference>